<reference evidence="3" key="1">
    <citation type="submission" date="2022-05" db="EMBL/GenBank/DDBJ databases">
        <title>Jatrophihabitans sp. SB3-54 whole genome sequence.</title>
        <authorList>
            <person name="Suh M.K."/>
            <person name="Eom M.K."/>
            <person name="Kim J.S."/>
            <person name="Kim H.S."/>
            <person name="Do H.E."/>
            <person name="Shin Y.K."/>
            <person name="Lee J.-S."/>
        </authorList>
    </citation>
    <scope>NUCLEOTIDE SEQUENCE</scope>
    <source>
        <strain evidence="3">SB3-54</strain>
    </source>
</reference>
<keyword evidence="2" id="KW-0812">Transmembrane</keyword>
<accession>A0ABY7JV43</accession>
<keyword evidence="4" id="KW-1185">Reference proteome</keyword>
<keyword evidence="2" id="KW-1133">Transmembrane helix</keyword>
<feature type="region of interest" description="Disordered" evidence="1">
    <location>
        <begin position="57"/>
        <end position="86"/>
    </location>
</feature>
<evidence type="ECO:0000313" key="4">
    <source>
        <dbReference type="Proteomes" id="UP001164693"/>
    </source>
</evidence>
<dbReference type="EMBL" id="CP097463">
    <property type="protein sequence ID" value="WAX55172.1"/>
    <property type="molecule type" value="Genomic_DNA"/>
</dbReference>
<evidence type="ECO:0000313" key="3">
    <source>
        <dbReference type="EMBL" id="WAX55172.1"/>
    </source>
</evidence>
<dbReference type="RefSeq" id="WP_269441675.1">
    <property type="nucleotide sequence ID" value="NZ_CP097463.1"/>
</dbReference>
<sequence length="86" mass="9434">MVATYVYPRDPVVRAAGDYLHWGVIQLSLANLIIILAMIAIFVLALLLPFPGGRNDTAEHRDQISEKAQLSEKARISEKAQSDDAG</sequence>
<name>A0ABY7JV43_9ACTN</name>
<keyword evidence="2" id="KW-0472">Membrane</keyword>
<evidence type="ECO:0000256" key="1">
    <source>
        <dbReference type="SAM" id="MobiDB-lite"/>
    </source>
</evidence>
<proteinExistence type="predicted"/>
<dbReference type="Proteomes" id="UP001164693">
    <property type="component" value="Chromosome"/>
</dbReference>
<organism evidence="3 4">
    <name type="scientific">Jatrophihabitans cynanchi</name>
    <dbReference type="NCBI Taxonomy" id="2944128"/>
    <lineage>
        <taxon>Bacteria</taxon>
        <taxon>Bacillati</taxon>
        <taxon>Actinomycetota</taxon>
        <taxon>Actinomycetes</taxon>
        <taxon>Jatrophihabitantales</taxon>
        <taxon>Jatrophihabitantaceae</taxon>
        <taxon>Jatrophihabitans</taxon>
    </lineage>
</organism>
<protein>
    <submittedName>
        <fullName evidence="3">Uncharacterized protein</fullName>
    </submittedName>
</protein>
<feature type="transmembrane region" description="Helical" evidence="2">
    <location>
        <begin position="20"/>
        <end position="48"/>
    </location>
</feature>
<evidence type="ECO:0000256" key="2">
    <source>
        <dbReference type="SAM" id="Phobius"/>
    </source>
</evidence>
<gene>
    <name evidence="3" type="ORF">M6B22_11450</name>
</gene>